<evidence type="ECO:0000313" key="5">
    <source>
        <dbReference type="EMBL" id="KIM83858.1"/>
    </source>
</evidence>
<feature type="region of interest" description="Disordered" evidence="3">
    <location>
        <begin position="205"/>
        <end position="272"/>
    </location>
</feature>
<evidence type="ECO:0000256" key="3">
    <source>
        <dbReference type="SAM" id="MobiDB-lite"/>
    </source>
</evidence>
<dbReference type="InParanoid" id="A0A0C3BC31"/>
<sequence>MSLYPPSHSVLTMPIPGTKLAPEKFKGEYNYVSRFIQHYERLCDQNNVTLAQEKCKTITQYCSKKVGEFIEALDSYLKSDWDQLKKDLLKFYDNDRSSKRYRQKDILAFTKETKLKKIKDLSTWKRYTCGFVCIGGWLKSQGKISKDEHATYFWQGIPRTLRLRIENRLLVQDPTHSLAKPWPVEKVEAAAEAILQCDRFDRNLIDSDEEEQDETDEEDSPDEADSSDEDSDAELKHLKRKAKRLKEMSAMRKAKKKSLTKKYIDSDDEEDFRPRKAAIPAKSAPPKVNNQQEVKELIKQLNTMSLDDPGYGFAYFRAIKLDRDVEKVVRCPLSGAQNQSRAPGQNNRRDVPPHMAGPQQGGYMPRPPMHCFGCGELGHGISNCQKTNEVINAGRIVRGDGMYLHRIAVDEPFTVAVEQERKAQNPQSNLVTFSEPDKSFYFGDEDSAREDEVDGAWIRDLDSEGETEHFLYPVDAKKRPSAEAARKKANDKVYPKPLPPGVAKGKECMKQPPRANENHPGPSDPSIPRYGTRRNMQGKKLTIVDNPDKVQVPVPVNPKPMAPVKEKAAVPEPTPVTVRQQEWDPEDENQMIEDEATVQIRKEKKQIPSQPLQDKTNDRKKPSPRQSVVSAHVDPMSVLTRLLSTPVQLQVGEVLGVSKELSGLLNDSIKLKAGRPLVATSFIT</sequence>
<evidence type="ECO:0000256" key="2">
    <source>
        <dbReference type="PROSITE-ProRule" id="PRU00047"/>
    </source>
</evidence>
<accession>A0A0C3BC31</accession>
<keyword evidence="2" id="KW-0479">Metal-binding</keyword>
<feature type="region of interest" description="Disordered" evidence="3">
    <location>
        <begin position="479"/>
        <end position="533"/>
    </location>
</feature>
<dbReference type="Proteomes" id="UP000054166">
    <property type="component" value="Unassembled WGS sequence"/>
</dbReference>
<dbReference type="OrthoDB" id="3268646at2759"/>
<dbReference type="HOGENOM" id="CLU_004135_0_0_1"/>
<feature type="region of interest" description="Disordered" evidence="3">
    <location>
        <begin position="549"/>
        <end position="631"/>
    </location>
</feature>
<evidence type="ECO:0000259" key="4">
    <source>
        <dbReference type="PROSITE" id="PS50158"/>
    </source>
</evidence>
<keyword evidence="2" id="KW-0863">Zinc-finger</keyword>
<feature type="compositionally biased region" description="Acidic residues" evidence="3">
    <location>
        <begin position="206"/>
        <end position="232"/>
    </location>
</feature>
<keyword evidence="2" id="KW-0862">Zinc</keyword>
<dbReference type="STRING" id="765440.A0A0C3BC31"/>
<reference evidence="5 6" key="1">
    <citation type="submission" date="2014-04" db="EMBL/GenBank/DDBJ databases">
        <authorList>
            <consortium name="DOE Joint Genome Institute"/>
            <person name="Kuo A."/>
            <person name="Tarkka M."/>
            <person name="Buscot F."/>
            <person name="Kohler A."/>
            <person name="Nagy L.G."/>
            <person name="Floudas D."/>
            <person name="Copeland A."/>
            <person name="Barry K.W."/>
            <person name="Cichocki N."/>
            <person name="Veneault-Fourrey C."/>
            <person name="LaButti K."/>
            <person name="Lindquist E.A."/>
            <person name="Lipzen A."/>
            <person name="Lundell T."/>
            <person name="Morin E."/>
            <person name="Murat C."/>
            <person name="Sun H."/>
            <person name="Tunlid A."/>
            <person name="Henrissat B."/>
            <person name="Grigoriev I.V."/>
            <person name="Hibbett D.S."/>
            <person name="Martin F."/>
            <person name="Nordberg H.P."/>
            <person name="Cantor M.N."/>
            <person name="Hua S.X."/>
        </authorList>
    </citation>
    <scope>NUCLEOTIDE SEQUENCE [LARGE SCALE GENOMIC DNA]</scope>
    <source>
        <strain evidence="5 6">F 1598</strain>
    </source>
</reference>
<reference evidence="6" key="2">
    <citation type="submission" date="2015-01" db="EMBL/GenBank/DDBJ databases">
        <title>Evolutionary Origins and Diversification of the Mycorrhizal Mutualists.</title>
        <authorList>
            <consortium name="DOE Joint Genome Institute"/>
            <consortium name="Mycorrhizal Genomics Consortium"/>
            <person name="Kohler A."/>
            <person name="Kuo A."/>
            <person name="Nagy L.G."/>
            <person name="Floudas D."/>
            <person name="Copeland A."/>
            <person name="Barry K.W."/>
            <person name="Cichocki N."/>
            <person name="Veneault-Fourrey C."/>
            <person name="LaButti K."/>
            <person name="Lindquist E.A."/>
            <person name="Lipzen A."/>
            <person name="Lundell T."/>
            <person name="Morin E."/>
            <person name="Murat C."/>
            <person name="Riley R."/>
            <person name="Ohm R."/>
            <person name="Sun H."/>
            <person name="Tunlid A."/>
            <person name="Henrissat B."/>
            <person name="Grigoriev I.V."/>
            <person name="Hibbett D.S."/>
            <person name="Martin F."/>
        </authorList>
    </citation>
    <scope>NUCLEOTIDE SEQUENCE [LARGE SCALE GENOMIC DNA]</scope>
    <source>
        <strain evidence="6">F 1598</strain>
    </source>
</reference>
<dbReference type="GO" id="GO:0008270">
    <property type="term" value="F:zinc ion binding"/>
    <property type="evidence" value="ECO:0007669"/>
    <property type="project" value="UniProtKB-KW"/>
</dbReference>
<dbReference type="PROSITE" id="PS50158">
    <property type="entry name" value="ZF_CCHC"/>
    <property type="match status" value="1"/>
</dbReference>
<dbReference type="SUPFAM" id="SSF57756">
    <property type="entry name" value="Retrovirus zinc finger-like domains"/>
    <property type="match status" value="1"/>
</dbReference>
<dbReference type="GO" id="GO:0006397">
    <property type="term" value="P:mRNA processing"/>
    <property type="evidence" value="ECO:0007669"/>
    <property type="project" value="UniProtKB-KW"/>
</dbReference>
<keyword evidence="6" id="KW-1185">Reference proteome</keyword>
<evidence type="ECO:0000256" key="1">
    <source>
        <dbReference type="ARBA" id="ARBA00022664"/>
    </source>
</evidence>
<keyword evidence="1" id="KW-0507">mRNA processing</keyword>
<evidence type="ECO:0000313" key="6">
    <source>
        <dbReference type="Proteomes" id="UP000054166"/>
    </source>
</evidence>
<feature type="region of interest" description="Disordered" evidence="3">
    <location>
        <begin position="334"/>
        <end position="361"/>
    </location>
</feature>
<dbReference type="GO" id="GO:0003676">
    <property type="term" value="F:nucleic acid binding"/>
    <property type="evidence" value="ECO:0007669"/>
    <property type="project" value="InterPro"/>
</dbReference>
<dbReference type="InterPro" id="IPR001878">
    <property type="entry name" value="Znf_CCHC"/>
</dbReference>
<feature type="compositionally biased region" description="Polar residues" evidence="3">
    <location>
        <begin position="335"/>
        <end position="346"/>
    </location>
</feature>
<proteinExistence type="predicted"/>
<dbReference type="EMBL" id="KN832989">
    <property type="protein sequence ID" value="KIM83858.1"/>
    <property type="molecule type" value="Genomic_DNA"/>
</dbReference>
<dbReference type="AlphaFoldDB" id="A0A0C3BC31"/>
<dbReference type="InterPro" id="IPR036875">
    <property type="entry name" value="Znf_CCHC_sf"/>
</dbReference>
<feature type="compositionally biased region" description="Basic and acidic residues" evidence="3">
    <location>
        <begin position="479"/>
        <end position="494"/>
    </location>
</feature>
<organism evidence="5 6">
    <name type="scientific">Piloderma croceum (strain F 1598)</name>
    <dbReference type="NCBI Taxonomy" id="765440"/>
    <lineage>
        <taxon>Eukaryota</taxon>
        <taxon>Fungi</taxon>
        <taxon>Dikarya</taxon>
        <taxon>Basidiomycota</taxon>
        <taxon>Agaricomycotina</taxon>
        <taxon>Agaricomycetes</taxon>
        <taxon>Agaricomycetidae</taxon>
        <taxon>Atheliales</taxon>
        <taxon>Atheliaceae</taxon>
        <taxon>Piloderma</taxon>
    </lineage>
</organism>
<gene>
    <name evidence="5" type="ORF">PILCRDRAFT_6739</name>
</gene>
<name>A0A0C3BC31_PILCF</name>
<feature type="domain" description="CCHC-type" evidence="4">
    <location>
        <begin position="371"/>
        <end position="386"/>
    </location>
</feature>
<protein>
    <recommendedName>
        <fullName evidence="4">CCHC-type domain-containing protein</fullName>
    </recommendedName>
</protein>
<feature type="compositionally biased region" description="Acidic residues" evidence="3">
    <location>
        <begin position="583"/>
        <end position="596"/>
    </location>
</feature>